<keyword evidence="4" id="KW-0479">Metal-binding</keyword>
<evidence type="ECO:0000313" key="12">
    <source>
        <dbReference type="Proteomes" id="UP000024837"/>
    </source>
</evidence>
<feature type="compositionally biased region" description="Basic and acidic residues" evidence="9">
    <location>
        <begin position="119"/>
        <end position="134"/>
    </location>
</feature>
<dbReference type="OrthoDB" id="3640at2759"/>
<dbReference type="EMBL" id="KI966426">
    <property type="protein sequence ID" value="EWC45514.1"/>
    <property type="molecule type" value="Genomic_DNA"/>
</dbReference>
<feature type="compositionally biased region" description="Basic and acidic residues" evidence="9">
    <location>
        <begin position="166"/>
        <end position="185"/>
    </location>
</feature>
<dbReference type="AlphaFoldDB" id="W7HQU1"/>
<evidence type="ECO:0000256" key="7">
    <source>
        <dbReference type="ARBA" id="ARBA00022833"/>
    </source>
</evidence>
<dbReference type="GO" id="GO:0070536">
    <property type="term" value="P:protein K63-linked deubiquitination"/>
    <property type="evidence" value="ECO:0007669"/>
    <property type="project" value="InterPro"/>
</dbReference>
<evidence type="ECO:0000256" key="5">
    <source>
        <dbReference type="ARBA" id="ARBA00022786"/>
    </source>
</evidence>
<dbReference type="GO" id="GO:0006508">
    <property type="term" value="P:proteolysis"/>
    <property type="evidence" value="ECO:0007669"/>
    <property type="project" value="UniProtKB-KW"/>
</dbReference>
<dbReference type="SMART" id="SM00232">
    <property type="entry name" value="JAB_MPN"/>
    <property type="match status" value="1"/>
</dbReference>
<dbReference type="Pfam" id="PF01398">
    <property type="entry name" value="JAB"/>
    <property type="match status" value="1"/>
</dbReference>
<dbReference type="Proteomes" id="UP000024837">
    <property type="component" value="Unassembled WGS sequence"/>
</dbReference>
<dbReference type="Pfam" id="PF08969">
    <property type="entry name" value="USP8_dimer"/>
    <property type="match status" value="1"/>
</dbReference>
<gene>
    <name evidence="11" type="ORF">DRE_05372</name>
</gene>
<comment type="cofactor">
    <cofactor evidence="1">
        <name>Zn(2+)</name>
        <dbReference type="ChEBI" id="CHEBI:29105"/>
    </cofactor>
</comment>
<feature type="region of interest" description="Disordered" evidence="9">
    <location>
        <begin position="119"/>
        <end position="207"/>
    </location>
</feature>
<evidence type="ECO:0000256" key="4">
    <source>
        <dbReference type="ARBA" id="ARBA00022723"/>
    </source>
</evidence>
<evidence type="ECO:0000256" key="8">
    <source>
        <dbReference type="ARBA" id="ARBA00023049"/>
    </source>
</evidence>
<keyword evidence="6" id="KW-0378">Hydrolase</keyword>
<keyword evidence="5" id="KW-0833">Ubl conjugation pathway</keyword>
<evidence type="ECO:0000313" key="11">
    <source>
        <dbReference type="EMBL" id="EWC45514.1"/>
    </source>
</evidence>
<name>W7HQU1_9PEZI</name>
<keyword evidence="12" id="KW-1185">Reference proteome</keyword>
<dbReference type="PROSITE" id="PS50249">
    <property type="entry name" value="MPN"/>
    <property type="match status" value="1"/>
</dbReference>
<dbReference type="MEROPS" id="M67.A14"/>
<dbReference type="SUPFAM" id="SSF102712">
    <property type="entry name" value="JAB1/MPN domain"/>
    <property type="match status" value="1"/>
</dbReference>
<evidence type="ECO:0000256" key="6">
    <source>
        <dbReference type="ARBA" id="ARBA00022801"/>
    </source>
</evidence>
<dbReference type="InterPro" id="IPR000555">
    <property type="entry name" value="JAMM/MPN+_dom"/>
</dbReference>
<feature type="region of interest" description="Disordered" evidence="9">
    <location>
        <begin position="338"/>
        <end position="405"/>
    </location>
</feature>
<organism evidence="11 12">
    <name type="scientific">Drechslerella stenobrocha 248</name>
    <dbReference type="NCBI Taxonomy" id="1043628"/>
    <lineage>
        <taxon>Eukaryota</taxon>
        <taxon>Fungi</taxon>
        <taxon>Dikarya</taxon>
        <taxon>Ascomycota</taxon>
        <taxon>Pezizomycotina</taxon>
        <taxon>Orbiliomycetes</taxon>
        <taxon>Orbiliales</taxon>
        <taxon>Orbiliaceae</taxon>
        <taxon>Drechslerella</taxon>
    </lineage>
</organism>
<feature type="compositionally biased region" description="Low complexity" evidence="9">
    <location>
        <begin position="381"/>
        <end position="391"/>
    </location>
</feature>
<feature type="compositionally biased region" description="Low complexity" evidence="9">
    <location>
        <begin position="146"/>
        <end position="156"/>
    </location>
</feature>
<keyword evidence="3" id="KW-0645">Protease</keyword>
<dbReference type="FunFam" id="3.40.140.10:FF:000033">
    <property type="entry name" value="AMSH-like protease sst2"/>
    <property type="match status" value="1"/>
</dbReference>
<evidence type="ECO:0000259" key="10">
    <source>
        <dbReference type="PROSITE" id="PS50249"/>
    </source>
</evidence>
<dbReference type="GO" id="GO:0061578">
    <property type="term" value="F:K63-linked deubiquitinase activity"/>
    <property type="evidence" value="ECO:0007669"/>
    <property type="project" value="InterPro"/>
</dbReference>
<dbReference type="PANTHER" id="PTHR12947:SF13">
    <property type="entry name" value="FI19924P1"/>
    <property type="match status" value="1"/>
</dbReference>
<dbReference type="GO" id="GO:0046872">
    <property type="term" value="F:metal ion binding"/>
    <property type="evidence" value="ECO:0007669"/>
    <property type="project" value="UniProtKB-KW"/>
</dbReference>
<evidence type="ECO:0000256" key="1">
    <source>
        <dbReference type="ARBA" id="ARBA00001947"/>
    </source>
</evidence>
<feature type="compositionally biased region" description="Basic and acidic residues" evidence="9">
    <location>
        <begin position="269"/>
        <end position="287"/>
    </location>
</feature>
<dbReference type="PANTHER" id="PTHR12947">
    <property type="entry name" value="AMSH-LIKE PROTEASE"/>
    <property type="match status" value="1"/>
</dbReference>
<accession>W7HQU1</accession>
<dbReference type="SUPFAM" id="SSF140856">
    <property type="entry name" value="USP8 N-terminal domain-like"/>
    <property type="match status" value="1"/>
</dbReference>
<dbReference type="InterPro" id="IPR044098">
    <property type="entry name" value="STAMBP/STALP-like_MPN"/>
</dbReference>
<dbReference type="Gene3D" id="1.20.58.80">
    <property type="entry name" value="Phosphotransferase system, lactose/cellobiose-type IIA subunit"/>
    <property type="match status" value="1"/>
</dbReference>
<sequence>MSRTVFHSPTAGPPLPSKEISRRALDYEYSDQVSLVSWLRNAATLLREADVYYKEGDEEKSFLLYMRHMDLIVTHLPSHPQARDPKYEKQLVEMNTKFPAIAGRMEKLKGSINSRYETYQRERQRQVQKEHDEQQAVLRQQRRSRGSSISSSNGSNYGFGQLGDGRGPHFPDQGRGRPGELEKMGRRLSMQTSHSSNTSPSLHPAFTPREHFEEHGWSYEPAIPTPTEPSKRISWKKPDEEVDLHKRLQDLHLRTHTPIPLALQAGQRQAREEKEKAKEEKGGEKSKGLRPMSLPYPLAVAEAKARAEYPSVPKRTPYAPISAQMPNVDDFANPSKLEKYRQSSERMPIVPPKIKDEYDPSYMPPKTNMPPLRPTKDRQTSSPSVSSGPSQPALPGSMAPPDKPKRQYTNHIFECVAYTEGGEPLRTIFIPKGLRQEFLRIAGPNTKRNLETCGILAGFLRNNAFFVSRLVIPEQSASSDRCDMTNEASLFEYIDSEDLIVLGWIHTHPTQTCFMSSVDLHTHSGYQMMLQESIAIVCAPQSEPSWGVFRLTDPEGVKTIKTCKAREVFHPHSNPHVYTDALRPGHVCEVDKLGFRVCDLRSAH</sequence>
<dbReference type="GO" id="GO:0005768">
    <property type="term" value="C:endosome"/>
    <property type="evidence" value="ECO:0007669"/>
    <property type="project" value="TreeGrafter"/>
</dbReference>
<protein>
    <recommendedName>
        <fullName evidence="10">MPN domain-containing protein</fullName>
    </recommendedName>
</protein>
<feature type="compositionally biased region" description="Polar residues" evidence="9">
    <location>
        <begin position="189"/>
        <end position="201"/>
    </location>
</feature>
<dbReference type="Gene3D" id="3.40.140.10">
    <property type="entry name" value="Cytidine Deaminase, domain 2"/>
    <property type="match status" value="1"/>
</dbReference>
<dbReference type="CDD" id="cd08066">
    <property type="entry name" value="MPN_AMSH_like"/>
    <property type="match status" value="1"/>
</dbReference>
<dbReference type="HOGENOM" id="CLU_023304_4_0_1"/>
<dbReference type="GO" id="GO:0140492">
    <property type="term" value="F:metal-dependent deubiquitinase activity"/>
    <property type="evidence" value="ECO:0007669"/>
    <property type="project" value="InterPro"/>
</dbReference>
<comment type="similarity">
    <text evidence="2">Belongs to the peptidase M67C family.</text>
</comment>
<keyword evidence="7" id="KW-0862">Zinc</keyword>
<evidence type="ECO:0000256" key="9">
    <source>
        <dbReference type="SAM" id="MobiDB-lite"/>
    </source>
</evidence>
<evidence type="ECO:0000256" key="3">
    <source>
        <dbReference type="ARBA" id="ARBA00022670"/>
    </source>
</evidence>
<dbReference type="GO" id="GO:0016020">
    <property type="term" value="C:membrane"/>
    <property type="evidence" value="ECO:0007669"/>
    <property type="project" value="TreeGrafter"/>
</dbReference>
<dbReference type="InterPro" id="IPR015063">
    <property type="entry name" value="USP8_dimer"/>
</dbReference>
<proteinExistence type="inferred from homology"/>
<keyword evidence="8" id="KW-0482">Metalloprotease</keyword>
<dbReference type="InterPro" id="IPR037518">
    <property type="entry name" value="MPN"/>
</dbReference>
<feature type="domain" description="MPN" evidence="10">
    <location>
        <begin position="427"/>
        <end position="555"/>
    </location>
</feature>
<reference evidence="11 12" key="1">
    <citation type="submission" date="2013-05" db="EMBL/GenBank/DDBJ databases">
        <title>Drechslerella stenobrocha genome reveals carnivorous origination and mechanical trapping mechanism of predatory fungi.</title>
        <authorList>
            <person name="Liu X."/>
            <person name="Zhang W."/>
            <person name="Liu K."/>
        </authorList>
    </citation>
    <scope>NUCLEOTIDE SEQUENCE [LARGE SCALE GENOMIC DNA]</scope>
    <source>
        <strain evidence="11 12">248</strain>
    </source>
</reference>
<feature type="region of interest" description="Disordered" evidence="9">
    <location>
        <begin position="265"/>
        <end position="293"/>
    </location>
</feature>
<evidence type="ECO:0000256" key="2">
    <source>
        <dbReference type="ARBA" id="ARBA00010981"/>
    </source>
</evidence>